<proteinExistence type="predicted"/>
<accession>A0A6P1CLG3</accession>
<sequence length="382" mass="39717">MAIDFPTVLGWVAGTDWPDGNEDDMRSLADDWRAAAEAIQEVIADVRAAKTVSLNAYPEGEAPKDIAKAFDSMLYATEGQEKGSLEQLVEGLNSMGESADEMANEIEYAKLMVISSLVLLAAELAAAWIFPPTAPAVQAAAIAVTRIAIRIIGQTAARAIRNMVVSLARKKFFQFMVRHVAIDTAIGTGQDLGIQAYQVWQGNRKDINWEQVAVTAVSSAVGGAVAGPLAHRMGNWLGPQRLPDGTMVRPQRVNPIVNGLISGSTAGLAGATAGYAASLGTQFGIDWAQDGWDDASKNLGNAINNFDPRAITAGVFNGAASGANKAWANQVWSSRRPDLFNQPSFQSRVDALIFGPGGAPGSGAGGPGTPGGTGGQPGAGGG</sequence>
<dbReference type="Proteomes" id="UP000471166">
    <property type="component" value="Unassembled WGS sequence"/>
</dbReference>
<evidence type="ECO:0000256" key="1">
    <source>
        <dbReference type="SAM" id="MobiDB-lite"/>
    </source>
</evidence>
<feature type="non-terminal residue" evidence="3">
    <location>
        <position position="382"/>
    </location>
</feature>
<dbReference type="Pfam" id="PF25547">
    <property type="entry name" value="WXG100_2"/>
    <property type="match status" value="1"/>
</dbReference>
<name>A0A6P1CLG3_9NOCA</name>
<gene>
    <name evidence="3" type="ORF">GV791_12110</name>
</gene>
<comment type="caution">
    <text evidence="3">The sequence shown here is derived from an EMBL/GenBank/DDBJ whole genome shotgun (WGS) entry which is preliminary data.</text>
</comment>
<protein>
    <recommendedName>
        <fullName evidence="2">Outer membrane channel protein CpnT-like N-terminal domain-containing protein</fullName>
    </recommendedName>
</protein>
<evidence type="ECO:0000259" key="2">
    <source>
        <dbReference type="Pfam" id="PF25547"/>
    </source>
</evidence>
<reference evidence="3 4" key="1">
    <citation type="submission" date="2020-01" db="EMBL/GenBank/DDBJ databases">
        <title>Genetics and antimicrobial susceptibilities of Nocardia species isolated from the soil; a comparison with species isolated from humans.</title>
        <authorList>
            <person name="Carrasco G."/>
            <person name="Monzon S."/>
            <person name="Sansegundo M."/>
            <person name="Garcia E."/>
            <person name="Garrido N."/>
            <person name="Medina M.J."/>
            <person name="Villalon P."/>
            <person name="Ramirez-Arocha A.C."/>
            <person name="Jimenez P."/>
            <person name="Cuesta I."/>
            <person name="Valdezate S."/>
        </authorList>
    </citation>
    <scope>NUCLEOTIDE SEQUENCE [LARGE SCALE GENOMIC DNA]</scope>
    <source>
        <strain evidence="3 4">CNM20110626</strain>
    </source>
</reference>
<dbReference type="InterPro" id="IPR057746">
    <property type="entry name" value="CpnT-like_N"/>
</dbReference>
<dbReference type="RefSeq" id="WP_163844427.1">
    <property type="nucleotide sequence ID" value="NZ_JAAGVB010000015.1"/>
</dbReference>
<dbReference type="EMBL" id="JAAGVB010000015">
    <property type="protein sequence ID" value="NEW33298.1"/>
    <property type="molecule type" value="Genomic_DNA"/>
</dbReference>
<feature type="region of interest" description="Disordered" evidence="1">
    <location>
        <begin position="356"/>
        <end position="382"/>
    </location>
</feature>
<evidence type="ECO:0000313" key="4">
    <source>
        <dbReference type="Proteomes" id="UP000471166"/>
    </source>
</evidence>
<dbReference type="AlphaFoldDB" id="A0A6P1CLG3"/>
<organism evidence="3 4">
    <name type="scientific">Nocardia cyriacigeorgica</name>
    <dbReference type="NCBI Taxonomy" id="135487"/>
    <lineage>
        <taxon>Bacteria</taxon>
        <taxon>Bacillati</taxon>
        <taxon>Actinomycetota</taxon>
        <taxon>Actinomycetes</taxon>
        <taxon>Mycobacteriales</taxon>
        <taxon>Nocardiaceae</taxon>
        <taxon>Nocardia</taxon>
    </lineage>
</organism>
<evidence type="ECO:0000313" key="3">
    <source>
        <dbReference type="EMBL" id="NEW33298.1"/>
    </source>
</evidence>
<feature type="domain" description="Outer membrane channel protein CpnT-like N-terminal" evidence="2">
    <location>
        <begin position="9"/>
        <end position="148"/>
    </location>
</feature>